<sequence>MRRRIAEPAAGLTASRFAIRRRIAELAAGLTTSRFATRPTPPCGAGRGLIATRFAIRRRIAELAAGLTATQFATSRQRLSALPLSESCTTCAPALPEPLRTPSSLPLWALRIL</sequence>
<evidence type="ECO:0000313" key="2">
    <source>
        <dbReference type="Proteomes" id="UP000198583"/>
    </source>
</evidence>
<name>A0A1I6DKM8_9PSEU</name>
<dbReference type="EMBL" id="FOYL01000002">
    <property type="protein sequence ID" value="SFR06023.1"/>
    <property type="molecule type" value="Genomic_DNA"/>
</dbReference>
<dbReference type="STRING" id="84724.SAMN04488564_102938"/>
<protein>
    <submittedName>
        <fullName evidence="1">Uncharacterized protein</fullName>
    </submittedName>
</protein>
<accession>A0A1I6DKM8</accession>
<reference evidence="2" key="1">
    <citation type="submission" date="2016-10" db="EMBL/GenBank/DDBJ databases">
        <authorList>
            <person name="Varghese N."/>
            <person name="Submissions S."/>
        </authorList>
    </citation>
    <scope>NUCLEOTIDE SEQUENCE [LARGE SCALE GENOMIC DNA]</scope>
    <source>
        <strain evidence="2">DSM 44232</strain>
    </source>
</reference>
<proteinExistence type="predicted"/>
<keyword evidence="2" id="KW-1185">Reference proteome</keyword>
<dbReference type="AlphaFoldDB" id="A0A1I6DKM8"/>
<organism evidence="1 2">
    <name type="scientific">Lentzea waywayandensis</name>
    <dbReference type="NCBI Taxonomy" id="84724"/>
    <lineage>
        <taxon>Bacteria</taxon>
        <taxon>Bacillati</taxon>
        <taxon>Actinomycetota</taxon>
        <taxon>Actinomycetes</taxon>
        <taxon>Pseudonocardiales</taxon>
        <taxon>Pseudonocardiaceae</taxon>
        <taxon>Lentzea</taxon>
    </lineage>
</organism>
<dbReference type="Proteomes" id="UP000198583">
    <property type="component" value="Unassembled WGS sequence"/>
</dbReference>
<evidence type="ECO:0000313" key="1">
    <source>
        <dbReference type="EMBL" id="SFR06023.1"/>
    </source>
</evidence>
<gene>
    <name evidence="1" type="ORF">SAMN04488564_102938</name>
</gene>